<dbReference type="Proteomes" id="UP000093514">
    <property type="component" value="Unassembled WGS sequence"/>
</dbReference>
<reference evidence="8 9" key="2">
    <citation type="submission" date="2016-08" db="EMBL/GenBank/DDBJ databases">
        <title>Orenia metallireducens sp. nov. strain Z6, a Novel Metal-reducing Firmicute from the Deep Subsurface.</title>
        <authorList>
            <person name="Maxim B.I."/>
            <person name="Kenneth K."/>
            <person name="Flynn T.M."/>
            <person name="Oloughlin E.J."/>
            <person name="Locke R.A."/>
            <person name="Weber J.R."/>
            <person name="Egan S.M."/>
            <person name="Mackie R.I."/>
            <person name="Cann I.K."/>
        </authorList>
    </citation>
    <scope>NUCLEOTIDE SEQUENCE [LARGE SCALE GENOMIC DNA]</scope>
    <source>
        <strain evidence="8 9">Z6</strain>
    </source>
</reference>
<sequence>MTERKKEILKAIVNEYIMTAEPVGSRTLARRYDFGVSPATIRNEMADLEEANYLEQPHRSAGRIPTDKGYRFYVDDLMELKKVSKKIVGSIKQDIISKQVGIQDLIQQTSQMLSDLTNYTALVLSPQLEESIFQHLQLVSIAERKVLMVLVTDTGLIKNKIVDIPESISTHDLEMISRFLNERLSGLALNKIDKEVLEMINRELVNRISVPLSNLYFINEEISSYNIPENGKIYLGGTAHILEQPEFNDINKIKSVLKLLEQKQLLYDIMGDFNNKAGVEIMIGSENSFKEIRDCSFVVATYNLGGRPVGKIGVIGPTRMEYSNVIGTVKFMADTLSEFLAKP</sequence>
<feature type="domain" description="Heat-inducible transcription repressor HrcA C-terminal" evidence="7">
    <location>
        <begin position="103"/>
        <end position="326"/>
    </location>
</feature>
<dbReference type="Pfam" id="PF01628">
    <property type="entry name" value="HrcA"/>
    <property type="match status" value="1"/>
</dbReference>
<dbReference type="InterPro" id="IPR023120">
    <property type="entry name" value="WHTH_transcript_rep_HrcA_IDD"/>
</dbReference>
<keyword evidence="1 6" id="KW-0678">Repressor</keyword>
<dbReference type="EMBL" id="LWDV01000010">
    <property type="protein sequence ID" value="OCL25826.1"/>
    <property type="molecule type" value="Genomic_DNA"/>
</dbReference>
<evidence type="ECO:0000313" key="9">
    <source>
        <dbReference type="Proteomes" id="UP000093514"/>
    </source>
</evidence>
<dbReference type="InterPro" id="IPR036390">
    <property type="entry name" value="WH_DNA-bd_sf"/>
</dbReference>
<evidence type="ECO:0000256" key="5">
    <source>
        <dbReference type="ARBA" id="ARBA00055319"/>
    </source>
</evidence>
<keyword evidence="9" id="KW-1185">Reference proteome</keyword>
<gene>
    <name evidence="6" type="primary">hrcA</name>
    <name evidence="8" type="ORF">U472_12740</name>
</gene>
<dbReference type="NCBIfam" id="TIGR00331">
    <property type="entry name" value="hrcA"/>
    <property type="match status" value="1"/>
</dbReference>
<organism evidence="8 9">
    <name type="scientific">Orenia metallireducens</name>
    <dbReference type="NCBI Taxonomy" id="1413210"/>
    <lineage>
        <taxon>Bacteria</taxon>
        <taxon>Bacillati</taxon>
        <taxon>Bacillota</taxon>
        <taxon>Clostridia</taxon>
        <taxon>Halanaerobiales</taxon>
        <taxon>Halobacteroidaceae</taxon>
        <taxon>Orenia</taxon>
    </lineage>
</organism>
<dbReference type="HAMAP" id="MF_00081">
    <property type="entry name" value="HrcA"/>
    <property type="match status" value="1"/>
</dbReference>
<dbReference type="InterPro" id="IPR021153">
    <property type="entry name" value="HrcA_C"/>
</dbReference>
<dbReference type="AlphaFoldDB" id="A0A1C0A6V7"/>
<evidence type="ECO:0000256" key="6">
    <source>
        <dbReference type="HAMAP-Rule" id="MF_00081"/>
    </source>
</evidence>
<dbReference type="RefSeq" id="WP_068719783.1">
    <property type="nucleotide sequence ID" value="NZ_LWDV01000010.1"/>
</dbReference>
<reference evidence="9" key="1">
    <citation type="submission" date="2016-07" db="EMBL/GenBank/DDBJ databases">
        <authorList>
            <person name="Florea S."/>
            <person name="Webb J.S."/>
            <person name="Jaromczyk J."/>
            <person name="Schardl C.L."/>
        </authorList>
    </citation>
    <scope>NUCLEOTIDE SEQUENCE [LARGE SCALE GENOMIC DNA]</scope>
    <source>
        <strain evidence="9">Z6</strain>
    </source>
</reference>
<dbReference type="InterPro" id="IPR029016">
    <property type="entry name" value="GAF-like_dom_sf"/>
</dbReference>
<evidence type="ECO:0000256" key="2">
    <source>
        <dbReference type="ARBA" id="ARBA00023015"/>
    </source>
</evidence>
<keyword evidence="2 6" id="KW-0805">Transcription regulation</keyword>
<evidence type="ECO:0000256" key="3">
    <source>
        <dbReference type="ARBA" id="ARBA00023016"/>
    </source>
</evidence>
<dbReference type="FunFam" id="1.10.10.10:FF:000049">
    <property type="entry name" value="Heat-inducible transcription repressor HrcA"/>
    <property type="match status" value="1"/>
</dbReference>
<comment type="function">
    <text evidence="5 6">Negative regulator of class I heat shock genes (grpE-dnaK-dnaJ and groELS operons). Prevents heat-shock induction of these operons.</text>
</comment>
<dbReference type="Gene3D" id="3.30.450.40">
    <property type="match status" value="1"/>
</dbReference>
<dbReference type="PANTHER" id="PTHR34824">
    <property type="entry name" value="HEAT-INDUCIBLE TRANSCRIPTION REPRESSOR HRCA"/>
    <property type="match status" value="1"/>
</dbReference>
<dbReference type="GO" id="GO:0045892">
    <property type="term" value="P:negative regulation of DNA-templated transcription"/>
    <property type="evidence" value="ECO:0007669"/>
    <property type="project" value="UniProtKB-UniRule"/>
</dbReference>
<comment type="caution">
    <text evidence="8">The sequence shown here is derived from an EMBL/GenBank/DDBJ whole genome shotgun (WGS) entry which is preliminary data.</text>
</comment>
<accession>A0A1C0A6V7</accession>
<dbReference type="Gene3D" id="1.10.10.10">
    <property type="entry name" value="Winged helix-like DNA-binding domain superfamily/Winged helix DNA-binding domain"/>
    <property type="match status" value="1"/>
</dbReference>
<dbReference type="SUPFAM" id="SSF46785">
    <property type="entry name" value="Winged helix' DNA-binding domain"/>
    <property type="match status" value="1"/>
</dbReference>
<keyword evidence="3 6" id="KW-0346">Stress response</keyword>
<dbReference type="SUPFAM" id="SSF55781">
    <property type="entry name" value="GAF domain-like"/>
    <property type="match status" value="1"/>
</dbReference>
<evidence type="ECO:0000259" key="7">
    <source>
        <dbReference type="Pfam" id="PF01628"/>
    </source>
</evidence>
<dbReference type="GO" id="GO:0003677">
    <property type="term" value="F:DNA binding"/>
    <property type="evidence" value="ECO:0007669"/>
    <property type="project" value="InterPro"/>
</dbReference>
<keyword evidence="4 6" id="KW-0804">Transcription</keyword>
<protein>
    <recommendedName>
        <fullName evidence="6">Heat-inducible transcription repressor HrcA</fullName>
    </recommendedName>
</protein>
<name>A0A1C0A6V7_9FIRM</name>
<evidence type="ECO:0000256" key="1">
    <source>
        <dbReference type="ARBA" id="ARBA00022491"/>
    </source>
</evidence>
<dbReference type="Gene3D" id="3.30.390.60">
    <property type="entry name" value="Heat-inducible transcription repressor hrca homolog, domain 3"/>
    <property type="match status" value="1"/>
</dbReference>
<comment type="similarity">
    <text evidence="6">Belongs to the HrcA family.</text>
</comment>
<dbReference type="InterPro" id="IPR036388">
    <property type="entry name" value="WH-like_DNA-bd_sf"/>
</dbReference>
<proteinExistence type="inferred from homology"/>
<dbReference type="PANTHER" id="PTHR34824:SF1">
    <property type="entry name" value="HEAT-INDUCIBLE TRANSCRIPTION REPRESSOR HRCA"/>
    <property type="match status" value="1"/>
</dbReference>
<dbReference type="PIRSF" id="PIRSF005485">
    <property type="entry name" value="HrcA"/>
    <property type="match status" value="1"/>
</dbReference>
<evidence type="ECO:0000256" key="4">
    <source>
        <dbReference type="ARBA" id="ARBA00023163"/>
    </source>
</evidence>
<evidence type="ECO:0000313" key="8">
    <source>
        <dbReference type="EMBL" id="OCL25826.1"/>
    </source>
</evidence>
<dbReference type="InterPro" id="IPR002571">
    <property type="entry name" value="HrcA"/>
</dbReference>